<dbReference type="Pfam" id="PF07730">
    <property type="entry name" value="HisKA_3"/>
    <property type="match status" value="1"/>
</dbReference>
<dbReference type="Gene3D" id="3.30.565.10">
    <property type="entry name" value="Histidine kinase-like ATPase, C-terminal domain"/>
    <property type="match status" value="1"/>
</dbReference>
<dbReference type="InterPro" id="IPR050482">
    <property type="entry name" value="Sensor_HK_TwoCompSys"/>
</dbReference>
<dbReference type="InterPro" id="IPR013783">
    <property type="entry name" value="Ig-like_fold"/>
</dbReference>
<keyword evidence="5" id="KW-0547">Nucleotide-binding</keyword>
<dbReference type="Gene3D" id="2.60.40.10">
    <property type="entry name" value="Immunoglobulins"/>
    <property type="match status" value="1"/>
</dbReference>
<feature type="domain" description="Histidine kinase" evidence="10">
    <location>
        <begin position="158"/>
        <end position="345"/>
    </location>
</feature>
<keyword evidence="3" id="KW-0597">Phosphoprotein</keyword>
<dbReference type="SUPFAM" id="SSF55874">
    <property type="entry name" value="ATPase domain of HSP90 chaperone/DNA topoisomerase II/histidine kinase"/>
    <property type="match status" value="1"/>
</dbReference>
<evidence type="ECO:0000256" key="8">
    <source>
        <dbReference type="ARBA" id="ARBA00023012"/>
    </source>
</evidence>
<evidence type="ECO:0000256" key="5">
    <source>
        <dbReference type="ARBA" id="ARBA00022741"/>
    </source>
</evidence>
<evidence type="ECO:0000256" key="6">
    <source>
        <dbReference type="ARBA" id="ARBA00022777"/>
    </source>
</evidence>
<dbReference type="GO" id="GO:0046983">
    <property type="term" value="F:protein dimerization activity"/>
    <property type="evidence" value="ECO:0007669"/>
    <property type="project" value="InterPro"/>
</dbReference>
<dbReference type="GO" id="GO:0016020">
    <property type="term" value="C:membrane"/>
    <property type="evidence" value="ECO:0007669"/>
    <property type="project" value="InterPro"/>
</dbReference>
<keyword evidence="7" id="KW-0067">ATP-binding</keyword>
<dbReference type="GO" id="GO:0005524">
    <property type="term" value="F:ATP binding"/>
    <property type="evidence" value="ECO:0007669"/>
    <property type="project" value="UniProtKB-KW"/>
</dbReference>
<evidence type="ECO:0000256" key="7">
    <source>
        <dbReference type="ARBA" id="ARBA00022840"/>
    </source>
</evidence>
<comment type="caution">
    <text evidence="11">The sequence shown here is derived from an EMBL/GenBank/DDBJ whole genome shotgun (WGS) entry which is preliminary data.</text>
</comment>
<keyword evidence="4" id="KW-0808">Transferase</keyword>
<evidence type="ECO:0000256" key="1">
    <source>
        <dbReference type="ARBA" id="ARBA00000085"/>
    </source>
</evidence>
<keyword evidence="9" id="KW-1133">Transmembrane helix</keyword>
<accession>A0A7W5ZI69</accession>
<dbReference type="EC" id="2.7.13.3" evidence="2"/>
<evidence type="ECO:0000256" key="4">
    <source>
        <dbReference type="ARBA" id="ARBA00022679"/>
    </source>
</evidence>
<keyword evidence="12" id="KW-1185">Reference proteome</keyword>
<dbReference type="AlphaFoldDB" id="A0A7W5ZI69"/>
<name>A0A7W5ZI69_9BACT</name>
<proteinExistence type="predicted"/>
<keyword evidence="9" id="KW-0812">Transmembrane</keyword>
<keyword evidence="6 11" id="KW-0418">Kinase</keyword>
<dbReference type="CDD" id="cd16917">
    <property type="entry name" value="HATPase_UhpB-NarQ-NarX-like"/>
    <property type="match status" value="1"/>
</dbReference>
<dbReference type="InterPro" id="IPR036890">
    <property type="entry name" value="HATPase_C_sf"/>
</dbReference>
<dbReference type="Gene3D" id="1.20.5.1930">
    <property type="match status" value="1"/>
</dbReference>
<dbReference type="InterPro" id="IPR011712">
    <property type="entry name" value="Sig_transdc_His_kin_sub3_dim/P"/>
</dbReference>
<dbReference type="PANTHER" id="PTHR24421:SF10">
    <property type="entry name" value="NITRATE_NITRITE SENSOR PROTEIN NARQ"/>
    <property type="match status" value="1"/>
</dbReference>
<evidence type="ECO:0000256" key="2">
    <source>
        <dbReference type="ARBA" id="ARBA00012438"/>
    </source>
</evidence>
<reference evidence="11 12" key="1">
    <citation type="submission" date="2020-08" db="EMBL/GenBank/DDBJ databases">
        <title>Genomic Encyclopedia of Type Strains, Phase IV (KMG-IV): sequencing the most valuable type-strain genomes for metagenomic binning, comparative biology and taxonomic classification.</title>
        <authorList>
            <person name="Goeker M."/>
        </authorList>
    </citation>
    <scope>NUCLEOTIDE SEQUENCE [LARGE SCALE GENOMIC DNA]</scope>
    <source>
        <strain evidence="11 12">DSM 17976</strain>
    </source>
</reference>
<dbReference type="Pfam" id="PF02518">
    <property type="entry name" value="HATPase_c"/>
    <property type="match status" value="1"/>
</dbReference>
<evidence type="ECO:0000313" key="12">
    <source>
        <dbReference type="Proteomes" id="UP000541352"/>
    </source>
</evidence>
<evidence type="ECO:0000259" key="10">
    <source>
        <dbReference type="PROSITE" id="PS50109"/>
    </source>
</evidence>
<evidence type="ECO:0000256" key="3">
    <source>
        <dbReference type="ARBA" id="ARBA00022553"/>
    </source>
</evidence>
<keyword evidence="9" id="KW-0472">Membrane</keyword>
<dbReference type="PROSITE" id="PS50109">
    <property type="entry name" value="HIS_KIN"/>
    <property type="match status" value="1"/>
</dbReference>
<comment type="catalytic activity">
    <reaction evidence="1">
        <text>ATP + protein L-histidine = ADP + protein N-phospho-L-histidine.</text>
        <dbReference type="EC" id="2.7.13.3"/>
    </reaction>
</comment>
<dbReference type="InterPro" id="IPR003594">
    <property type="entry name" value="HATPase_dom"/>
</dbReference>
<protein>
    <recommendedName>
        <fullName evidence="2">histidine kinase</fullName>
        <ecNumber evidence="2">2.7.13.3</ecNumber>
    </recommendedName>
</protein>
<dbReference type="PANTHER" id="PTHR24421">
    <property type="entry name" value="NITRATE/NITRITE SENSOR PROTEIN NARX-RELATED"/>
    <property type="match status" value="1"/>
</dbReference>
<gene>
    <name evidence="11" type="ORF">FHS57_000296</name>
</gene>
<dbReference type="EMBL" id="JACIBY010000001">
    <property type="protein sequence ID" value="MBB3836314.1"/>
    <property type="molecule type" value="Genomic_DNA"/>
</dbReference>
<feature type="transmembrane region" description="Helical" evidence="9">
    <location>
        <begin position="117"/>
        <end position="142"/>
    </location>
</feature>
<evidence type="ECO:0000256" key="9">
    <source>
        <dbReference type="SAM" id="Phobius"/>
    </source>
</evidence>
<dbReference type="GO" id="GO:0000155">
    <property type="term" value="F:phosphorelay sensor kinase activity"/>
    <property type="evidence" value="ECO:0007669"/>
    <property type="project" value="InterPro"/>
</dbReference>
<evidence type="ECO:0000313" key="11">
    <source>
        <dbReference type="EMBL" id="MBB3836314.1"/>
    </source>
</evidence>
<sequence length="345" mass="39654">MLIFLSTENVAHNHQFVLRRITVNGVEQPLSAKPVFLKLDSYLQIEAVPLYSDSATYFFRLKNSSDQWMQCAYPVAQFQKLRGGNYQFEMKARTSTFESLPITVQINVQEAFWEKWWFWPVVGIYLLFMVGVGFYLFFLYNFRQKLRIQHIRNQIAADLHDEVGSNLSSIAIFVEVLRKKAPPDMLPLLEKIIHNSQESVSLMQDTVWTISPKNDSNEKLIERMRSFAFALLSSRGVALSFEVETDLQKVHFTMEQRKNCYLIFKEAVNNIAKHAEATKATVEISADKQRFYMLIQDNGKGFDASTLQGGNGLYNFQTRAQEAEMNVAVNSLPTKGTIVSIEMLL</sequence>
<dbReference type="Proteomes" id="UP000541352">
    <property type="component" value="Unassembled WGS sequence"/>
</dbReference>
<organism evidence="11 12">
    <name type="scientific">Runella defluvii</name>
    <dbReference type="NCBI Taxonomy" id="370973"/>
    <lineage>
        <taxon>Bacteria</taxon>
        <taxon>Pseudomonadati</taxon>
        <taxon>Bacteroidota</taxon>
        <taxon>Cytophagia</taxon>
        <taxon>Cytophagales</taxon>
        <taxon>Spirosomataceae</taxon>
        <taxon>Runella</taxon>
    </lineage>
</organism>
<dbReference type="InterPro" id="IPR005467">
    <property type="entry name" value="His_kinase_dom"/>
</dbReference>
<keyword evidence="8" id="KW-0902">Two-component regulatory system</keyword>
<dbReference type="RefSeq" id="WP_221225526.1">
    <property type="nucleotide sequence ID" value="NZ_JACIBY010000001.1"/>
</dbReference>